<sequence>MATYARGMVPPEQTQAKPRMTVGVALPQMATGLDRGRLLDWCRVVDQGPFSSISAGERITFHNLDGFTLCSAAAAITERVRILVNVAVLPWHAPALVAKELASMDVVSGGRVEVAVGVGGRQQDYAALGSPFSGRHKRLDDAVIEIKRLWAGGAAADGEKVGPAPLQIGGPPIMASAMGPKSLARAAQWAVGVSGFTLLGDSREAGRLFRATENAWSNAGRTDKPRLVTGSFVALGNNAAETLRNFAATYLQVFSPDLAKSLSEAMTLNEPSKLIDLLDQVEAEGADEFIVVPATSDPAMIDQLADVVASRQ</sequence>
<accession>A0A6J6SGJ2</accession>
<dbReference type="PANTHER" id="PTHR30011:SF32">
    <property type="entry name" value="CONSERVED PROTEIN"/>
    <property type="match status" value="1"/>
</dbReference>
<evidence type="ECO:0000313" key="2">
    <source>
        <dbReference type="EMBL" id="CAB4734031.1"/>
    </source>
</evidence>
<dbReference type="GO" id="GO:0016705">
    <property type="term" value="F:oxidoreductase activity, acting on paired donors, with incorporation or reduction of molecular oxygen"/>
    <property type="evidence" value="ECO:0007669"/>
    <property type="project" value="InterPro"/>
</dbReference>
<dbReference type="Pfam" id="PF00296">
    <property type="entry name" value="Bac_luciferase"/>
    <property type="match status" value="1"/>
</dbReference>
<dbReference type="InterPro" id="IPR036661">
    <property type="entry name" value="Luciferase-like_sf"/>
</dbReference>
<dbReference type="InterPro" id="IPR011251">
    <property type="entry name" value="Luciferase-like_dom"/>
</dbReference>
<dbReference type="AlphaFoldDB" id="A0A6J6SGJ2"/>
<evidence type="ECO:0000259" key="1">
    <source>
        <dbReference type="Pfam" id="PF00296"/>
    </source>
</evidence>
<reference evidence="2" key="1">
    <citation type="submission" date="2020-05" db="EMBL/GenBank/DDBJ databases">
        <authorList>
            <person name="Chiriac C."/>
            <person name="Salcher M."/>
            <person name="Ghai R."/>
            <person name="Kavagutti S V."/>
        </authorList>
    </citation>
    <scope>NUCLEOTIDE SEQUENCE</scope>
</reference>
<protein>
    <submittedName>
        <fullName evidence="2">Unannotated protein</fullName>
    </submittedName>
</protein>
<name>A0A6J6SGJ2_9ZZZZ</name>
<dbReference type="Gene3D" id="3.20.20.30">
    <property type="entry name" value="Luciferase-like domain"/>
    <property type="match status" value="1"/>
</dbReference>
<feature type="domain" description="Luciferase-like" evidence="1">
    <location>
        <begin position="34"/>
        <end position="257"/>
    </location>
</feature>
<organism evidence="2">
    <name type="scientific">freshwater metagenome</name>
    <dbReference type="NCBI Taxonomy" id="449393"/>
    <lineage>
        <taxon>unclassified sequences</taxon>
        <taxon>metagenomes</taxon>
        <taxon>ecological metagenomes</taxon>
    </lineage>
</organism>
<dbReference type="EMBL" id="CAEZYH010000138">
    <property type="protein sequence ID" value="CAB4734031.1"/>
    <property type="molecule type" value="Genomic_DNA"/>
</dbReference>
<proteinExistence type="predicted"/>
<gene>
    <name evidence="2" type="ORF">UFOPK2658_01870</name>
</gene>
<dbReference type="PANTHER" id="PTHR30011">
    <property type="entry name" value="ALKANESULFONATE MONOOXYGENASE-RELATED"/>
    <property type="match status" value="1"/>
</dbReference>
<dbReference type="SUPFAM" id="SSF51679">
    <property type="entry name" value="Bacterial luciferase-like"/>
    <property type="match status" value="1"/>
</dbReference>
<dbReference type="InterPro" id="IPR051260">
    <property type="entry name" value="Diverse_substr_monoxygenases"/>
</dbReference>